<dbReference type="AlphaFoldDB" id="A0A4V0Z0E9"/>
<name>A0A4V0Z0E9_KTERU</name>
<proteinExistence type="predicted"/>
<dbReference type="KEGG" id="kbs:EPA93_46280"/>
<accession>A0A4V0Z0E9</accession>
<protein>
    <submittedName>
        <fullName evidence="1">Uncharacterized protein</fullName>
    </submittedName>
</protein>
<gene>
    <name evidence="1" type="ORF">EPA93_46280</name>
</gene>
<dbReference type="Proteomes" id="UP000290365">
    <property type="component" value="Chromosome"/>
</dbReference>
<sequence>MAYSQFLQHKAFKFQINIGPGYREGELLVCCCVLKALDNWLTQDEHERVLPSADLLKKELFDICNEVNIMYEQGRLTEFWEVKYIKSVSDLRTALQQAYSHAYTASEEYDDGRYLPASENIHRCHDNIKRALTNILISHY</sequence>
<reference evidence="1 2" key="1">
    <citation type="submission" date="2019-01" db="EMBL/GenBank/DDBJ databases">
        <title>Ktedonosporobacter rubrisoli SCAWS-G2.</title>
        <authorList>
            <person name="Huang Y."/>
            <person name="Yan B."/>
        </authorList>
    </citation>
    <scope>NUCLEOTIDE SEQUENCE [LARGE SCALE GENOMIC DNA]</scope>
    <source>
        <strain evidence="1 2">SCAWS-G2</strain>
    </source>
</reference>
<organism evidence="1 2">
    <name type="scientific">Ktedonosporobacter rubrisoli</name>
    <dbReference type="NCBI Taxonomy" id="2509675"/>
    <lineage>
        <taxon>Bacteria</taxon>
        <taxon>Bacillati</taxon>
        <taxon>Chloroflexota</taxon>
        <taxon>Ktedonobacteria</taxon>
        <taxon>Ktedonobacterales</taxon>
        <taxon>Ktedonosporobacteraceae</taxon>
        <taxon>Ktedonosporobacter</taxon>
    </lineage>
</organism>
<dbReference type="RefSeq" id="WP_129894049.1">
    <property type="nucleotide sequence ID" value="NZ_CP035758.1"/>
</dbReference>
<dbReference type="EMBL" id="CP035758">
    <property type="protein sequence ID" value="QBD82981.1"/>
    <property type="molecule type" value="Genomic_DNA"/>
</dbReference>
<evidence type="ECO:0000313" key="1">
    <source>
        <dbReference type="EMBL" id="QBD82981.1"/>
    </source>
</evidence>
<evidence type="ECO:0000313" key="2">
    <source>
        <dbReference type="Proteomes" id="UP000290365"/>
    </source>
</evidence>
<keyword evidence="2" id="KW-1185">Reference proteome</keyword>